<name>A0A0G1Q7C1_9BACT</name>
<feature type="region of interest" description="Disordered" evidence="1">
    <location>
        <begin position="322"/>
        <end position="343"/>
    </location>
</feature>
<gene>
    <name evidence="2" type="ORF">UX57_C0011G0023</name>
</gene>
<dbReference type="STRING" id="1618994.UX57_C0011G0023"/>
<evidence type="ECO:0000313" key="2">
    <source>
        <dbReference type="EMBL" id="KKU40737.1"/>
    </source>
</evidence>
<proteinExistence type="predicted"/>
<comment type="caution">
    <text evidence="2">The sequence shown here is derived from an EMBL/GenBank/DDBJ whole genome shotgun (WGS) entry which is preliminary data.</text>
</comment>
<dbReference type="Proteomes" id="UP000034795">
    <property type="component" value="Unassembled WGS sequence"/>
</dbReference>
<feature type="compositionally biased region" description="Basic and acidic residues" evidence="1">
    <location>
        <begin position="331"/>
        <end position="343"/>
    </location>
</feature>
<sequence>MPSRQTPPLRNTVICGAVASLLNQGCAHDLTKAQGEKLAFAKELVQQGGEYIDPVLEEMAMVANEDLVFGVDGKGGVHAFCEDLHDASKNLEYIVLEEEQVYLFNDPNYSFAAFYRKSGRDLIAFNEACVSLVDENADKRKATYGIELHEAAHKEDEAHSAAVDAFVAQENFYNMSENDILQKLIVEERDFPYLLSTVSEELEFFLSGSVKEFVTRQYSTLDLMLQNVETQGEIGHSSFEEELVKMGTAEGWATLVVNENSTHLSFFLNYWGIPYEELQRIIAESGWYEEFVEEDVKEYVAEARRQLREQCEAREGMDQEIVSEPTFEISPHPKEHEGGRLRL</sequence>
<dbReference type="EMBL" id="LCMS01000011">
    <property type="protein sequence ID" value="KKU40737.1"/>
    <property type="molecule type" value="Genomic_DNA"/>
</dbReference>
<evidence type="ECO:0000256" key="1">
    <source>
        <dbReference type="SAM" id="MobiDB-lite"/>
    </source>
</evidence>
<reference evidence="2 3" key="1">
    <citation type="journal article" date="2015" name="Nature">
        <title>rRNA introns, odd ribosomes, and small enigmatic genomes across a large radiation of phyla.</title>
        <authorList>
            <person name="Brown C.T."/>
            <person name="Hug L.A."/>
            <person name="Thomas B.C."/>
            <person name="Sharon I."/>
            <person name="Castelle C.J."/>
            <person name="Singh A."/>
            <person name="Wilkins M.J."/>
            <person name="Williams K.H."/>
            <person name="Banfield J.F."/>
        </authorList>
    </citation>
    <scope>NUCLEOTIDE SEQUENCE [LARGE SCALE GENOMIC DNA]</scope>
</reference>
<dbReference type="AlphaFoldDB" id="A0A0G1Q7C1"/>
<evidence type="ECO:0000313" key="3">
    <source>
        <dbReference type="Proteomes" id="UP000034795"/>
    </source>
</evidence>
<accession>A0A0G1Q7C1</accession>
<protein>
    <submittedName>
        <fullName evidence="2">Uncharacterized protein</fullName>
    </submittedName>
</protein>
<organism evidence="2 3">
    <name type="scientific">Candidatus Uhrbacteria bacterium GW2011_GWE2_46_68</name>
    <dbReference type="NCBI Taxonomy" id="1618994"/>
    <lineage>
        <taxon>Bacteria</taxon>
        <taxon>Candidatus Uhriibacteriota</taxon>
    </lineage>
</organism>